<reference evidence="3 4" key="1">
    <citation type="submission" date="2017-09" db="EMBL/GenBank/DDBJ databases">
        <authorList>
            <consortium name="International Durum Wheat Genome Sequencing Consortium (IDWGSC)"/>
            <person name="Milanesi L."/>
        </authorList>
    </citation>
    <scope>NUCLEOTIDE SEQUENCE [LARGE SCALE GENOMIC DNA]</scope>
    <source>
        <strain evidence="4">cv. Svevo</strain>
    </source>
</reference>
<feature type="region of interest" description="Disordered" evidence="1">
    <location>
        <begin position="1"/>
        <end position="57"/>
    </location>
</feature>
<gene>
    <name evidence="3" type="ORF">TRITD_3Av1G257730</name>
</gene>
<dbReference type="SUPFAM" id="SSF81383">
    <property type="entry name" value="F-box domain"/>
    <property type="match status" value="1"/>
</dbReference>
<evidence type="ECO:0000256" key="1">
    <source>
        <dbReference type="SAM" id="MobiDB-lite"/>
    </source>
</evidence>
<dbReference type="Gramene" id="TRITD3Av1G257730.2">
    <property type="protein sequence ID" value="TRITD3Av1G257730.2"/>
    <property type="gene ID" value="TRITD3Av1G257730"/>
</dbReference>
<feature type="domain" description="F-box protein AT5G49610-like beta-propeller" evidence="2">
    <location>
        <begin position="158"/>
        <end position="447"/>
    </location>
</feature>
<dbReference type="InterPro" id="IPR036047">
    <property type="entry name" value="F-box-like_dom_sf"/>
</dbReference>
<protein>
    <recommendedName>
        <fullName evidence="2">F-box protein AT5G49610-like beta-propeller domain-containing protein</fullName>
    </recommendedName>
</protein>
<proteinExistence type="predicted"/>
<dbReference type="Pfam" id="PF23635">
    <property type="entry name" value="Beta-prop_AT5G49610-like"/>
    <property type="match status" value="1"/>
</dbReference>
<name>A0A9R0VT01_TRITD</name>
<evidence type="ECO:0000259" key="2">
    <source>
        <dbReference type="Pfam" id="PF23635"/>
    </source>
</evidence>
<dbReference type="InterPro" id="IPR056594">
    <property type="entry name" value="AT5G49610-like_b-prop"/>
</dbReference>
<dbReference type="Proteomes" id="UP000324705">
    <property type="component" value="Chromosome 3A"/>
</dbReference>
<dbReference type="EMBL" id="LT934115">
    <property type="protein sequence ID" value="VAH68588.1"/>
    <property type="molecule type" value="Genomic_DNA"/>
</dbReference>
<accession>A0A9R0VT01</accession>
<organism evidence="3 4">
    <name type="scientific">Triticum turgidum subsp. durum</name>
    <name type="common">Durum wheat</name>
    <name type="synonym">Triticum durum</name>
    <dbReference type="NCBI Taxonomy" id="4567"/>
    <lineage>
        <taxon>Eukaryota</taxon>
        <taxon>Viridiplantae</taxon>
        <taxon>Streptophyta</taxon>
        <taxon>Embryophyta</taxon>
        <taxon>Tracheophyta</taxon>
        <taxon>Spermatophyta</taxon>
        <taxon>Magnoliopsida</taxon>
        <taxon>Liliopsida</taxon>
        <taxon>Poales</taxon>
        <taxon>Poaceae</taxon>
        <taxon>BOP clade</taxon>
        <taxon>Pooideae</taxon>
        <taxon>Triticodae</taxon>
        <taxon>Triticeae</taxon>
        <taxon>Triticinae</taxon>
        <taxon>Triticum</taxon>
    </lineage>
</organism>
<dbReference type="OMA" id="HEACIRH"/>
<dbReference type="AlphaFoldDB" id="A0A9R0VT01"/>
<keyword evidence="4" id="KW-1185">Reference proteome</keyword>
<evidence type="ECO:0000313" key="4">
    <source>
        <dbReference type="Proteomes" id="UP000324705"/>
    </source>
</evidence>
<sequence length="458" mass="50710">MPCRASPSGQVGVHRKKWTLFGNKPLRSPNPSQSSPLKNPPHLTGQNMDGDGPPPPAASVASVLGDDDLFREILLCLGFPNLLVRAALVSKRWLLHASDPVFLRRFRERNPPRLLGFYAGYPGRYQFVPLPQPPELAALSRRPASSCDGAFARGAERLIHCRNGRLLTAFRSRWRQLRGGSFKHYLLAPLLAGEAPTVLPPAPPPIHGRALARFTQMFLPEDGGRDGITLVNLLMVGRKVYAEVYTLGSGGWDFPGTEVIEIELPHATTFLQEMLPPVHGKAFVVTTSGYTLGLDLATSTFFTLELPVGVWRSYLLSSAKDSGLYLVSADGFQLSVWLNGMTGDDYGAAGWLLVDTFSIHEACTRFTDQNQTSMPQDGDFLRVAAVGDNAEFVFLDYATYGVVLYVHLRSRVVDKVYEQAPYHHGNIHPGISRIHISPFMMMWPPVFPALNRRHDQEQ</sequence>
<dbReference type="PANTHER" id="PTHR33207">
    <property type="entry name" value="F-BOX DOMAIN CONTAINING PROTEIN-RELATED"/>
    <property type="match status" value="1"/>
</dbReference>
<evidence type="ECO:0000313" key="3">
    <source>
        <dbReference type="EMBL" id="VAH68588.1"/>
    </source>
</evidence>